<dbReference type="SUPFAM" id="SSF53098">
    <property type="entry name" value="Ribonuclease H-like"/>
    <property type="match status" value="1"/>
</dbReference>
<proteinExistence type="predicted"/>
<protein>
    <submittedName>
        <fullName evidence="3">Zinc finger MYM-type protein 1-like</fullName>
    </submittedName>
</protein>
<keyword evidence="4" id="KW-1185">Reference proteome</keyword>
<comment type="caution">
    <text evidence="3">The sequence shown here is derived from an EMBL/GenBank/DDBJ whole genome shotgun (WGS) entry which is preliminary data.</text>
</comment>
<feature type="chain" id="PRO_5026026976" evidence="1">
    <location>
        <begin position="22"/>
        <end position="320"/>
    </location>
</feature>
<sequence>CVCVVLVTVSVLFLNKSTVSTDRSITTNVTNLTPTDAKQSESSFDEEVFDIIQPSIYLFPRRMIYNKYRSFNSSWYSKYPRIYFRIYFYYCRHFAINVSNASGQQIFIKQRYCDWKRITDCTIKHQNSAIHKLSLEKYKAYKTSKTSGAVSYQKSSYLVGNFLELIKLSSLENKNFESNLMSLPKNANSCYCCWSYDIFNEARDIGKEEQMSLCIRYVSDYIIKERFLGFILLKDLIDAQSLCNTIHTFLVSINLDITKCIAQIYDGASVMSGCNNGVQAEIRELSKNACPYVHCYAHKLNLVLVDTAKKVEALDEIIGL</sequence>
<feature type="non-terminal residue" evidence="3">
    <location>
        <position position="1"/>
    </location>
</feature>
<dbReference type="PANTHER" id="PTHR45749">
    <property type="match status" value="1"/>
</dbReference>
<feature type="domain" description="DUF4371" evidence="2">
    <location>
        <begin position="199"/>
        <end position="277"/>
    </location>
</feature>
<organism evidence="3 4">
    <name type="scientific">Aphis craccivora</name>
    <name type="common">Cowpea aphid</name>
    <dbReference type="NCBI Taxonomy" id="307492"/>
    <lineage>
        <taxon>Eukaryota</taxon>
        <taxon>Metazoa</taxon>
        <taxon>Ecdysozoa</taxon>
        <taxon>Arthropoda</taxon>
        <taxon>Hexapoda</taxon>
        <taxon>Insecta</taxon>
        <taxon>Pterygota</taxon>
        <taxon>Neoptera</taxon>
        <taxon>Paraneoptera</taxon>
        <taxon>Hemiptera</taxon>
        <taxon>Sternorrhyncha</taxon>
        <taxon>Aphidomorpha</taxon>
        <taxon>Aphidoidea</taxon>
        <taxon>Aphididae</taxon>
        <taxon>Aphidini</taxon>
        <taxon>Aphis</taxon>
        <taxon>Aphis</taxon>
    </lineage>
</organism>
<dbReference type="PANTHER" id="PTHR45749:SF37">
    <property type="entry name" value="OS05G0311600 PROTEIN"/>
    <property type="match status" value="1"/>
</dbReference>
<reference evidence="3 4" key="1">
    <citation type="submission" date="2019-08" db="EMBL/GenBank/DDBJ databases">
        <title>Whole genome of Aphis craccivora.</title>
        <authorList>
            <person name="Voronova N.V."/>
            <person name="Shulinski R.S."/>
            <person name="Bandarenka Y.V."/>
            <person name="Zhorov D.G."/>
            <person name="Warner D."/>
        </authorList>
    </citation>
    <scope>NUCLEOTIDE SEQUENCE [LARGE SCALE GENOMIC DNA]</scope>
    <source>
        <strain evidence="3">180601</strain>
        <tissue evidence="3">Whole Body</tissue>
    </source>
</reference>
<keyword evidence="1" id="KW-0732">Signal</keyword>
<evidence type="ECO:0000313" key="4">
    <source>
        <dbReference type="Proteomes" id="UP000478052"/>
    </source>
</evidence>
<gene>
    <name evidence="3" type="ORF">FWK35_00023704</name>
</gene>
<dbReference type="InterPro" id="IPR012337">
    <property type="entry name" value="RNaseH-like_sf"/>
</dbReference>
<accession>A0A6G0VZH7</accession>
<evidence type="ECO:0000313" key="3">
    <source>
        <dbReference type="EMBL" id="KAF0714576.1"/>
    </source>
</evidence>
<dbReference type="AlphaFoldDB" id="A0A6G0VZH7"/>
<dbReference type="EMBL" id="VUJU01010369">
    <property type="protein sequence ID" value="KAF0714576.1"/>
    <property type="molecule type" value="Genomic_DNA"/>
</dbReference>
<feature type="signal peptide" evidence="1">
    <location>
        <begin position="1"/>
        <end position="21"/>
    </location>
</feature>
<feature type="non-terminal residue" evidence="3">
    <location>
        <position position="320"/>
    </location>
</feature>
<dbReference type="InterPro" id="IPR025398">
    <property type="entry name" value="DUF4371"/>
</dbReference>
<dbReference type="Pfam" id="PF14291">
    <property type="entry name" value="DUF4371"/>
    <property type="match status" value="1"/>
</dbReference>
<dbReference type="Proteomes" id="UP000478052">
    <property type="component" value="Unassembled WGS sequence"/>
</dbReference>
<evidence type="ECO:0000259" key="2">
    <source>
        <dbReference type="Pfam" id="PF14291"/>
    </source>
</evidence>
<evidence type="ECO:0000256" key="1">
    <source>
        <dbReference type="SAM" id="SignalP"/>
    </source>
</evidence>
<dbReference type="OrthoDB" id="6606049at2759"/>
<name>A0A6G0VZH7_APHCR</name>